<dbReference type="RefSeq" id="WP_380673076.1">
    <property type="nucleotide sequence ID" value="NZ_JBHTCJ010000021.1"/>
</dbReference>
<accession>A0ABW2LUP5</accession>
<reference evidence="2" key="1">
    <citation type="journal article" date="2019" name="Int. J. Syst. Evol. Microbiol.">
        <title>The Global Catalogue of Microorganisms (GCM) 10K type strain sequencing project: providing services to taxonomists for standard genome sequencing and annotation.</title>
        <authorList>
            <consortium name="The Broad Institute Genomics Platform"/>
            <consortium name="The Broad Institute Genome Sequencing Center for Infectious Disease"/>
            <person name="Wu L."/>
            <person name="Ma J."/>
        </authorList>
    </citation>
    <scope>NUCLEOTIDE SEQUENCE [LARGE SCALE GENOMIC DNA]</scope>
    <source>
        <strain evidence="2">WLHS5</strain>
    </source>
</reference>
<evidence type="ECO:0000313" key="1">
    <source>
        <dbReference type="EMBL" id="MFC7344867.1"/>
    </source>
</evidence>
<keyword evidence="2" id="KW-1185">Reference proteome</keyword>
<dbReference type="Proteomes" id="UP001596504">
    <property type="component" value="Unassembled WGS sequence"/>
</dbReference>
<organism evidence="1 2">
    <name type="scientific">Saccharopolyspora griseoalba</name>
    <dbReference type="NCBI Taxonomy" id="1431848"/>
    <lineage>
        <taxon>Bacteria</taxon>
        <taxon>Bacillati</taxon>
        <taxon>Actinomycetota</taxon>
        <taxon>Actinomycetes</taxon>
        <taxon>Pseudonocardiales</taxon>
        <taxon>Pseudonocardiaceae</taxon>
        <taxon>Saccharopolyspora</taxon>
    </lineage>
</organism>
<protein>
    <submittedName>
        <fullName evidence="1">DUF3800 domain-containing protein</fullName>
    </submittedName>
</protein>
<comment type="caution">
    <text evidence="1">The sequence shown here is derived from an EMBL/GenBank/DDBJ whole genome shotgun (WGS) entry which is preliminary data.</text>
</comment>
<dbReference type="InterPro" id="IPR024524">
    <property type="entry name" value="DUF3800"/>
</dbReference>
<evidence type="ECO:0000313" key="2">
    <source>
        <dbReference type="Proteomes" id="UP001596504"/>
    </source>
</evidence>
<dbReference type="EMBL" id="JBHTCJ010000021">
    <property type="protein sequence ID" value="MFC7344867.1"/>
    <property type="molecule type" value="Genomic_DNA"/>
</dbReference>
<name>A0ABW2LUP5_9PSEU</name>
<dbReference type="Pfam" id="PF12686">
    <property type="entry name" value="DUF3800"/>
    <property type="match status" value="1"/>
</dbReference>
<proteinExistence type="predicted"/>
<sequence>MAFVDESFRVGEPGRTFYVMAAALFERHEITARRDSLAQVTAGRVVHATDWFRAGQHDGLQHVLGWARDNVAWHYLTVEAPVPSGQSAHKARTACLQTLLVMLAETKAHSIVLDTRGRTTLDAQDETVARELRRSGDIARHTALRHIDDRHELLLGCADLVAWSARRRLANDDNRWWPHLAPVTTLVEAGTRSELDLNDP</sequence>
<gene>
    <name evidence="1" type="ORF">ACFQRI_25945</name>
</gene>